<evidence type="ECO:0000313" key="8">
    <source>
        <dbReference type="EMBL" id="GFS50783.1"/>
    </source>
</evidence>
<evidence type="ECO:0000256" key="2">
    <source>
        <dbReference type="ARBA" id="ARBA00022695"/>
    </source>
</evidence>
<evidence type="ECO:0000259" key="7">
    <source>
        <dbReference type="Pfam" id="PF17917"/>
    </source>
</evidence>
<reference evidence="8" key="1">
    <citation type="submission" date="2020-08" db="EMBL/GenBank/DDBJ databases">
        <title>Multicomponent nature underlies the extraordinary mechanical properties of spider dragline silk.</title>
        <authorList>
            <person name="Kono N."/>
            <person name="Nakamura H."/>
            <person name="Mori M."/>
            <person name="Yoshida Y."/>
            <person name="Ohtoshi R."/>
            <person name="Malay A.D."/>
            <person name="Moran D.A.P."/>
            <person name="Tomita M."/>
            <person name="Numata K."/>
            <person name="Arakawa K."/>
        </authorList>
    </citation>
    <scope>NUCLEOTIDE SEQUENCE</scope>
</reference>
<dbReference type="CDD" id="cd09274">
    <property type="entry name" value="RNase_HI_RT_Ty3"/>
    <property type="match status" value="1"/>
</dbReference>
<dbReference type="InterPro" id="IPR041373">
    <property type="entry name" value="RT_RNaseH"/>
</dbReference>
<dbReference type="GO" id="GO:0003964">
    <property type="term" value="F:RNA-directed DNA polymerase activity"/>
    <property type="evidence" value="ECO:0007669"/>
    <property type="project" value="UniProtKB-KW"/>
</dbReference>
<accession>A0A8X6ILH1</accession>
<dbReference type="OrthoDB" id="775972at2759"/>
<gene>
    <name evidence="8" type="primary">TcasGA2_TC010212</name>
    <name evidence="8" type="ORF">TNIN_306451</name>
</gene>
<keyword evidence="3" id="KW-0540">Nuclease</keyword>
<dbReference type="GO" id="GO:0004519">
    <property type="term" value="F:endonuclease activity"/>
    <property type="evidence" value="ECO:0007669"/>
    <property type="project" value="UniProtKB-KW"/>
</dbReference>
<dbReference type="InterPro" id="IPR050951">
    <property type="entry name" value="Retrovirus_Pol_polyprotein"/>
</dbReference>
<evidence type="ECO:0000256" key="6">
    <source>
        <dbReference type="ARBA" id="ARBA00022918"/>
    </source>
</evidence>
<proteinExistence type="predicted"/>
<sequence length="170" mass="19819">MAYVSDHAVDGVLQQYDSNHWQPLAFFSMRLTLTQKRYITYDRELFAIYSAVKLFQYHLEGREFTIYTDHKSPIFDFNLPSNNASPRQVRHVDFISQYITTIRTISGKNNLLADALSRIDEIYLPPPIYYAAIATAQDRDQELTKLISLSNYNGNFDKLPFHRIGVHDHL</sequence>
<keyword evidence="1" id="KW-0808">Transferase</keyword>
<keyword evidence="4" id="KW-0255">Endonuclease</keyword>
<dbReference type="Proteomes" id="UP000886998">
    <property type="component" value="Unassembled WGS sequence"/>
</dbReference>
<dbReference type="PANTHER" id="PTHR37984">
    <property type="entry name" value="PROTEIN CBG26694"/>
    <property type="match status" value="1"/>
</dbReference>
<dbReference type="PANTHER" id="PTHR37984:SF5">
    <property type="entry name" value="PROTEIN NYNRIN-LIKE"/>
    <property type="match status" value="1"/>
</dbReference>
<keyword evidence="2" id="KW-0548">Nucleotidyltransferase</keyword>
<keyword evidence="6" id="KW-0695">RNA-directed DNA polymerase</keyword>
<keyword evidence="5" id="KW-0378">Hydrolase</keyword>
<keyword evidence="9" id="KW-1185">Reference proteome</keyword>
<comment type="caution">
    <text evidence="8">The sequence shown here is derived from an EMBL/GenBank/DDBJ whole genome shotgun (WGS) entry which is preliminary data.</text>
</comment>
<protein>
    <submittedName>
        <fullName evidence="8">Retrovirus-related Pol polyprotein from transposon 297-like Protein</fullName>
    </submittedName>
</protein>
<name>A0A8X6ILH1_9ARAC</name>
<organism evidence="8 9">
    <name type="scientific">Trichonephila inaurata madagascariensis</name>
    <dbReference type="NCBI Taxonomy" id="2747483"/>
    <lineage>
        <taxon>Eukaryota</taxon>
        <taxon>Metazoa</taxon>
        <taxon>Ecdysozoa</taxon>
        <taxon>Arthropoda</taxon>
        <taxon>Chelicerata</taxon>
        <taxon>Arachnida</taxon>
        <taxon>Araneae</taxon>
        <taxon>Araneomorphae</taxon>
        <taxon>Entelegynae</taxon>
        <taxon>Araneoidea</taxon>
        <taxon>Nephilidae</taxon>
        <taxon>Trichonephila</taxon>
        <taxon>Trichonephila inaurata</taxon>
    </lineage>
</organism>
<dbReference type="InterPro" id="IPR043502">
    <property type="entry name" value="DNA/RNA_pol_sf"/>
</dbReference>
<evidence type="ECO:0000313" key="9">
    <source>
        <dbReference type="Proteomes" id="UP000886998"/>
    </source>
</evidence>
<evidence type="ECO:0000256" key="1">
    <source>
        <dbReference type="ARBA" id="ARBA00022679"/>
    </source>
</evidence>
<feature type="domain" description="Reverse transcriptase RNase H-like" evidence="7">
    <location>
        <begin position="5"/>
        <end position="98"/>
    </location>
</feature>
<dbReference type="Pfam" id="PF17917">
    <property type="entry name" value="RT_RNaseH"/>
    <property type="match status" value="1"/>
</dbReference>
<evidence type="ECO:0000256" key="4">
    <source>
        <dbReference type="ARBA" id="ARBA00022759"/>
    </source>
</evidence>
<dbReference type="AlphaFoldDB" id="A0A8X6ILH1"/>
<evidence type="ECO:0000256" key="5">
    <source>
        <dbReference type="ARBA" id="ARBA00022801"/>
    </source>
</evidence>
<dbReference type="SUPFAM" id="SSF56672">
    <property type="entry name" value="DNA/RNA polymerases"/>
    <property type="match status" value="1"/>
</dbReference>
<dbReference type="GO" id="GO:0016787">
    <property type="term" value="F:hydrolase activity"/>
    <property type="evidence" value="ECO:0007669"/>
    <property type="project" value="UniProtKB-KW"/>
</dbReference>
<evidence type="ECO:0000256" key="3">
    <source>
        <dbReference type="ARBA" id="ARBA00022722"/>
    </source>
</evidence>
<dbReference type="EMBL" id="BMAV01026482">
    <property type="protein sequence ID" value="GFS50783.1"/>
    <property type="molecule type" value="Genomic_DNA"/>
</dbReference>